<reference evidence="3" key="1">
    <citation type="submission" date="2014-02" db="EMBL/GenBank/DDBJ databases">
        <title>Expanding our view of genomic diversity in Candidatus Accumulibacter clades.</title>
        <authorList>
            <person name="Skennerton C.T."/>
            <person name="Barr J.J."/>
            <person name="Slater F.R."/>
            <person name="Bond P.L."/>
            <person name="Tyson G.W."/>
        </authorList>
    </citation>
    <scope>NUCLEOTIDE SEQUENCE [LARGE SCALE GENOMIC DNA]</scope>
</reference>
<feature type="compositionally biased region" description="Basic and acidic residues" evidence="1">
    <location>
        <begin position="28"/>
        <end position="71"/>
    </location>
</feature>
<evidence type="ECO:0000256" key="1">
    <source>
        <dbReference type="SAM" id="MobiDB-lite"/>
    </source>
</evidence>
<organism evidence="3 4">
    <name type="scientific">Accumulibacter regalis</name>
    <dbReference type="NCBI Taxonomy" id="522306"/>
    <lineage>
        <taxon>Bacteria</taxon>
        <taxon>Pseudomonadati</taxon>
        <taxon>Pseudomonadota</taxon>
        <taxon>Betaproteobacteria</taxon>
        <taxon>Candidatus Accumulibacter</taxon>
    </lineage>
</organism>
<keyword evidence="2" id="KW-0732">Signal</keyword>
<name>A0A011RFU5_ACCRE</name>
<dbReference type="STRING" id="1454004.AW11_01128"/>
<feature type="region of interest" description="Disordered" evidence="1">
    <location>
        <begin position="21"/>
        <end position="71"/>
    </location>
</feature>
<dbReference type="PATRIC" id="fig|1454004.3.peg.1183"/>
<evidence type="ECO:0008006" key="5">
    <source>
        <dbReference type="Google" id="ProtNLM"/>
    </source>
</evidence>
<evidence type="ECO:0000313" key="4">
    <source>
        <dbReference type="Proteomes" id="UP000022141"/>
    </source>
</evidence>
<dbReference type="AlphaFoldDB" id="A0A011RFU5"/>
<keyword evidence="4" id="KW-1185">Reference proteome</keyword>
<evidence type="ECO:0000256" key="2">
    <source>
        <dbReference type="SAM" id="SignalP"/>
    </source>
</evidence>
<feature type="chain" id="PRO_5001463514" description="Pentapeptide MXKDX repeat protein" evidence="2">
    <location>
        <begin position="23"/>
        <end position="71"/>
    </location>
</feature>
<dbReference type="Proteomes" id="UP000022141">
    <property type="component" value="Unassembled WGS sequence"/>
</dbReference>
<feature type="signal peptide" evidence="2">
    <location>
        <begin position="1"/>
        <end position="22"/>
    </location>
</feature>
<dbReference type="EMBL" id="JEMY01000010">
    <property type="protein sequence ID" value="EXI90094.1"/>
    <property type="molecule type" value="Genomic_DNA"/>
</dbReference>
<protein>
    <recommendedName>
        <fullName evidence="5">Pentapeptide MXKDX repeat protein</fullName>
    </recommendedName>
</protein>
<evidence type="ECO:0000313" key="3">
    <source>
        <dbReference type="EMBL" id="EXI90094.1"/>
    </source>
</evidence>
<accession>A0A011RFU5</accession>
<sequence length="71" mass="7903">MSKLLSLLIAATFATVSAGAFAMSHGGAPKDEKKMEEKKADTKDMKADEKKMDEKKMDEKKDMKGEKKTTY</sequence>
<gene>
    <name evidence="3" type="ORF">AW11_01128</name>
</gene>
<proteinExistence type="predicted"/>
<comment type="caution">
    <text evidence="3">The sequence shown here is derived from an EMBL/GenBank/DDBJ whole genome shotgun (WGS) entry which is preliminary data.</text>
</comment>